<evidence type="ECO:0000256" key="6">
    <source>
        <dbReference type="ARBA" id="ARBA00023014"/>
    </source>
</evidence>
<keyword evidence="10" id="KW-1185">Reference proteome</keyword>
<reference evidence="9 10" key="1">
    <citation type="submission" date="2019-01" db="EMBL/GenBank/DDBJ databases">
        <authorList>
            <person name="Adair T.L."/>
            <person name="Lucas L.G."/>
            <person name="Young A.M."/>
            <person name="Antrich S.C."/>
            <person name="Baird A.G."/>
            <person name="Dunn E.L."/>
            <person name="Fernandes B.I."/>
            <person name="Fraley E.G."/>
            <person name="Ghanem A.X."/>
            <person name="Gilbert M.G."/>
            <person name="Morris T.B."/>
            <person name="Nortch B.D."/>
            <person name="Overcash M.E."/>
            <person name="Pavleszek K.E."/>
            <person name="Pellegrini L.I.O."/>
            <person name="Pham L.T."/>
            <person name="Rule L.S."/>
            <person name="Schultz E.M."/>
            <person name="Smith J."/>
            <person name="Thong B.J."/>
            <person name="Turner H.A."/>
            <person name="Walker G."/>
            <person name="Whitaker Z.J."/>
            <person name="Wilsey R.N."/>
            <person name="Yanney R.L."/>
            <person name="Klyczek K."/>
            <person name="Garlena R.A."/>
            <person name="Russell D.A."/>
            <person name="Pope W.H."/>
            <person name="Jacobs-Sera D."/>
            <person name="Hatfull G.F."/>
        </authorList>
    </citation>
    <scope>NUCLEOTIDE SEQUENCE [LARGE SCALE GENOMIC DNA]</scope>
</reference>
<gene>
    <name evidence="9" type="primary">90</name>
    <name evidence="9" type="ORF">SEA_SONALI_90</name>
</gene>
<keyword evidence="4" id="KW-0460">Magnesium</keyword>
<sequence length="251" mass="27527">MSPTTVLNLSQAKPDAPSHTRLPFVEAFGPTLQGEGPAAGRLASFIRLGGCNLACSWCDSPYTWDASRFDLRKEIEVIDFQEAVDRIPDAPIVVITGGEPLMSQRTRAWPLFLQALRARFREIHVETNGTIVPNQVTLAGVDKFIVSPKQPHAGVHKKGQNPALALGWGPLHDHFEAHLKVVVEDAEGVAAAADLADNHHWPKERVWVMPEGTTAEVLASRFPEVATAATHHHINCSHRLHVLAWTDARGH</sequence>
<dbReference type="Proteomes" id="UP000289206">
    <property type="component" value="Segment"/>
</dbReference>
<keyword evidence="5" id="KW-0408">Iron</keyword>
<evidence type="ECO:0000256" key="5">
    <source>
        <dbReference type="ARBA" id="ARBA00023004"/>
    </source>
</evidence>
<dbReference type="EMBL" id="MK411746">
    <property type="protein sequence ID" value="QAY16202.1"/>
    <property type="molecule type" value="Genomic_DNA"/>
</dbReference>
<dbReference type="SFLD" id="SFLDS00029">
    <property type="entry name" value="Radical_SAM"/>
    <property type="match status" value="1"/>
</dbReference>
<organism evidence="9 10">
    <name type="scientific">Arthrobacter phage Sonali</name>
    <dbReference type="NCBI Taxonomy" id="2510495"/>
    <lineage>
        <taxon>Viruses</taxon>
        <taxon>Duplodnaviria</taxon>
        <taxon>Heunggongvirae</taxon>
        <taxon>Uroviricota</taxon>
        <taxon>Caudoviricetes</taxon>
        <taxon>Sonalivirus</taxon>
        <taxon>Sonalivirus sonali</taxon>
    </lineage>
</organism>
<proteinExistence type="inferred from homology"/>
<evidence type="ECO:0000256" key="7">
    <source>
        <dbReference type="ARBA" id="ARBA00023239"/>
    </source>
</evidence>
<keyword evidence="3" id="KW-0479">Metal-binding</keyword>
<keyword evidence="2" id="KW-0949">S-adenosyl-L-methionine</keyword>
<dbReference type="RefSeq" id="YP_009819763.1">
    <property type="nucleotide sequence ID" value="NC_048152.1"/>
</dbReference>
<dbReference type="GO" id="GO:0016829">
    <property type="term" value="F:lyase activity"/>
    <property type="evidence" value="ECO:0007669"/>
    <property type="project" value="UniProtKB-KW"/>
</dbReference>
<feature type="domain" description="Radical SAM core" evidence="8">
    <location>
        <begin position="38"/>
        <end position="247"/>
    </location>
</feature>
<name>A0A411CQV0_9CAUD</name>
<evidence type="ECO:0000313" key="9">
    <source>
        <dbReference type="EMBL" id="QAY16202.1"/>
    </source>
</evidence>
<keyword evidence="7" id="KW-0456">Lyase</keyword>
<dbReference type="SUPFAM" id="SSF102114">
    <property type="entry name" value="Radical SAM enzymes"/>
    <property type="match status" value="1"/>
</dbReference>
<dbReference type="CDD" id="cd01335">
    <property type="entry name" value="Radical_SAM"/>
    <property type="match status" value="1"/>
</dbReference>
<dbReference type="GeneID" id="55011181"/>
<dbReference type="Gene3D" id="3.20.20.70">
    <property type="entry name" value="Aldolase class I"/>
    <property type="match status" value="1"/>
</dbReference>
<dbReference type="InterPro" id="IPR024924">
    <property type="entry name" value="7-CO-7-deazaguanine_synth-like"/>
</dbReference>
<dbReference type="PANTHER" id="PTHR42836:SF1">
    <property type="entry name" value="7-CARBOXY-7-DEAZAGUANINE SYNTHASE"/>
    <property type="match status" value="1"/>
</dbReference>
<evidence type="ECO:0000259" key="8">
    <source>
        <dbReference type="PROSITE" id="PS51918"/>
    </source>
</evidence>
<accession>A0A411CQV0</accession>
<dbReference type="PIRSF" id="PIRSF000370">
    <property type="entry name" value="QueE"/>
    <property type="match status" value="1"/>
</dbReference>
<evidence type="ECO:0000256" key="2">
    <source>
        <dbReference type="ARBA" id="ARBA00022691"/>
    </source>
</evidence>
<evidence type="ECO:0000313" key="10">
    <source>
        <dbReference type="Proteomes" id="UP000289206"/>
    </source>
</evidence>
<dbReference type="InterPro" id="IPR058240">
    <property type="entry name" value="rSAM_sf"/>
</dbReference>
<dbReference type="HAMAP" id="MF_00917">
    <property type="entry name" value="QueE"/>
    <property type="match status" value="1"/>
</dbReference>
<dbReference type="KEGG" id="vg:55011181"/>
<evidence type="ECO:0000256" key="4">
    <source>
        <dbReference type="ARBA" id="ARBA00022842"/>
    </source>
</evidence>
<dbReference type="PANTHER" id="PTHR42836">
    <property type="entry name" value="7-CARBOXY-7-DEAZAGUANINE SYNTHASE"/>
    <property type="match status" value="1"/>
</dbReference>
<evidence type="ECO:0000256" key="3">
    <source>
        <dbReference type="ARBA" id="ARBA00022723"/>
    </source>
</evidence>
<dbReference type="InterPro" id="IPR013785">
    <property type="entry name" value="Aldolase_TIM"/>
</dbReference>
<dbReference type="PROSITE" id="PS51918">
    <property type="entry name" value="RADICAL_SAM"/>
    <property type="match status" value="1"/>
</dbReference>
<protein>
    <submittedName>
        <fullName evidence="9">QueE-like queosine biosynthesis protein</fullName>
    </submittedName>
</protein>
<keyword evidence="6" id="KW-0411">Iron-sulfur</keyword>
<dbReference type="GO" id="GO:0046872">
    <property type="term" value="F:metal ion binding"/>
    <property type="evidence" value="ECO:0007669"/>
    <property type="project" value="UniProtKB-KW"/>
</dbReference>
<evidence type="ECO:0000256" key="1">
    <source>
        <dbReference type="ARBA" id="ARBA00022485"/>
    </source>
</evidence>
<dbReference type="Pfam" id="PF04055">
    <property type="entry name" value="Radical_SAM"/>
    <property type="match status" value="1"/>
</dbReference>
<keyword evidence="1" id="KW-0004">4Fe-4S</keyword>
<dbReference type="GO" id="GO:0051539">
    <property type="term" value="F:4 iron, 4 sulfur cluster binding"/>
    <property type="evidence" value="ECO:0007669"/>
    <property type="project" value="UniProtKB-KW"/>
</dbReference>
<dbReference type="InterPro" id="IPR007197">
    <property type="entry name" value="rSAM"/>
</dbReference>